<dbReference type="InterPro" id="IPR050091">
    <property type="entry name" value="PKS_NRPS_Biosynth_Enz"/>
</dbReference>
<evidence type="ECO:0000256" key="2">
    <source>
        <dbReference type="ARBA" id="ARBA00022553"/>
    </source>
</evidence>
<dbReference type="SUPFAM" id="SSF51735">
    <property type="entry name" value="NAD(P)-binding Rossmann-fold domains"/>
    <property type="match status" value="1"/>
</dbReference>
<organism evidence="5 6">
    <name type="scientific">Folsomia candida</name>
    <name type="common">Springtail</name>
    <dbReference type="NCBI Taxonomy" id="158441"/>
    <lineage>
        <taxon>Eukaryota</taxon>
        <taxon>Metazoa</taxon>
        <taxon>Ecdysozoa</taxon>
        <taxon>Arthropoda</taxon>
        <taxon>Hexapoda</taxon>
        <taxon>Collembola</taxon>
        <taxon>Entomobryomorpha</taxon>
        <taxon>Isotomoidea</taxon>
        <taxon>Isotomidae</taxon>
        <taxon>Proisotominae</taxon>
        <taxon>Folsomia</taxon>
    </lineage>
</organism>
<dbReference type="GO" id="GO:0031177">
    <property type="term" value="F:phosphopantetheine binding"/>
    <property type="evidence" value="ECO:0007669"/>
    <property type="project" value="InterPro"/>
</dbReference>
<dbReference type="InterPro" id="IPR013120">
    <property type="entry name" value="FAR_NAD-bd"/>
</dbReference>
<dbReference type="SMART" id="SM00825">
    <property type="entry name" value="PKS_KS"/>
    <property type="match status" value="1"/>
</dbReference>
<gene>
    <name evidence="5" type="ORF">Fcan01_28483</name>
</gene>
<dbReference type="Pfam" id="PF00109">
    <property type="entry name" value="ketoacyl-synt"/>
    <property type="match status" value="1"/>
</dbReference>
<proteinExistence type="predicted"/>
<keyword evidence="2" id="KW-0597">Phosphoprotein</keyword>
<dbReference type="InterPro" id="IPR014030">
    <property type="entry name" value="Ketoacyl_synth_N"/>
</dbReference>
<dbReference type="InterPro" id="IPR020806">
    <property type="entry name" value="PKS_PP-bd"/>
</dbReference>
<feature type="domain" description="Carrier" evidence="4">
    <location>
        <begin position="436"/>
        <end position="513"/>
    </location>
</feature>
<dbReference type="Gene3D" id="3.40.50.720">
    <property type="entry name" value="NAD(P)-binding Rossmann-like Domain"/>
    <property type="match status" value="1"/>
</dbReference>
<name>A0A226CUV4_FOLCA</name>
<dbReference type="Pfam" id="PF00550">
    <property type="entry name" value="PP-binding"/>
    <property type="match status" value="1"/>
</dbReference>
<dbReference type="Pfam" id="PF07993">
    <property type="entry name" value="NAD_binding_4"/>
    <property type="match status" value="1"/>
</dbReference>
<dbReference type="InterPro" id="IPR016039">
    <property type="entry name" value="Thiolase-like"/>
</dbReference>
<dbReference type="InterPro" id="IPR020841">
    <property type="entry name" value="PKS_Beta-ketoAc_synthase_dom"/>
</dbReference>
<dbReference type="InterPro" id="IPR009081">
    <property type="entry name" value="PP-bd_ACP"/>
</dbReference>
<dbReference type="SUPFAM" id="SSF53448">
    <property type="entry name" value="Nucleotide-diphospho-sugar transferases"/>
    <property type="match status" value="1"/>
</dbReference>
<dbReference type="OrthoDB" id="7630912at2759"/>
<dbReference type="PROSITE" id="PS50075">
    <property type="entry name" value="CARRIER"/>
    <property type="match status" value="1"/>
</dbReference>
<evidence type="ECO:0000313" key="6">
    <source>
        <dbReference type="Proteomes" id="UP000198287"/>
    </source>
</evidence>
<dbReference type="Gene3D" id="3.40.47.10">
    <property type="match status" value="1"/>
</dbReference>
<dbReference type="AlphaFoldDB" id="A0A226CUV4"/>
<dbReference type="GO" id="GO:0006633">
    <property type="term" value="P:fatty acid biosynthetic process"/>
    <property type="evidence" value="ECO:0007669"/>
    <property type="project" value="TreeGrafter"/>
</dbReference>
<dbReference type="InterPro" id="IPR036736">
    <property type="entry name" value="ACP-like_sf"/>
</dbReference>
<dbReference type="Gene3D" id="3.90.550.10">
    <property type="entry name" value="Spore Coat Polysaccharide Biosynthesis Protein SpsA, Chain A"/>
    <property type="match status" value="1"/>
</dbReference>
<dbReference type="EMBL" id="LNIX01000074">
    <property type="protein sequence ID" value="OXA36763.1"/>
    <property type="molecule type" value="Genomic_DNA"/>
</dbReference>
<keyword evidence="1" id="KW-0596">Phosphopantetheine</keyword>
<keyword evidence="3" id="KW-0808">Transferase</keyword>
<evidence type="ECO:0000259" key="4">
    <source>
        <dbReference type="PROSITE" id="PS50075"/>
    </source>
</evidence>
<accession>A0A226CUV4</accession>
<evidence type="ECO:0000256" key="3">
    <source>
        <dbReference type="ARBA" id="ARBA00022679"/>
    </source>
</evidence>
<dbReference type="GO" id="GO:0004312">
    <property type="term" value="F:fatty acid synthase activity"/>
    <property type="evidence" value="ECO:0007669"/>
    <property type="project" value="TreeGrafter"/>
</dbReference>
<reference evidence="5 6" key="1">
    <citation type="submission" date="2015-12" db="EMBL/GenBank/DDBJ databases">
        <title>The genome of Folsomia candida.</title>
        <authorList>
            <person name="Faddeeva A."/>
            <person name="Derks M.F."/>
            <person name="Anvar Y."/>
            <person name="Smit S."/>
            <person name="Van Straalen N."/>
            <person name="Roelofs D."/>
        </authorList>
    </citation>
    <scope>NUCLEOTIDE SEQUENCE [LARGE SCALE GENOMIC DNA]</scope>
    <source>
        <strain evidence="5 6">VU population</strain>
        <tissue evidence="5">Whole body</tissue>
    </source>
</reference>
<keyword evidence="6" id="KW-1185">Reference proteome</keyword>
<dbReference type="PANTHER" id="PTHR43775:SF37">
    <property type="entry name" value="SI:DKEY-61P9.11"/>
    <property type="match status" value="1"/>
</dbReference>
<evidence type="ECO:0000313" key="5">
    <source>
        <dbReference type="EMBL" id="OXA36763.1"/>
    </source>
</evidence>
<dbReference type="InterPro" id="IPR029044">
    <property type="entry name" value="Nucleotide-diphossugar_trans"/>
</dbReference>
<dbReference type="PANTHER" id="PTHR43775">
    <property type="entry name" value="FATTY ACID SYNTHASE"/>
    <property type="match status" value="1"/>
</dbReference>
<comment type="caution">
    <text evidence="5">The sequence shown here is derived from an EMBL/GenBank/DDBJ whole genome shotgun (WGS) entry which is preliminary data.</text>
</comment>
<dbReference type="SMART" id="SM00823">
    <property type="entry name" value="PKS_PP"/>
    <property type="match status" value="1"/>
</dbReference>
<dbReference type="Proteomes" id="UP000198287">
    <property type="component" value="Unassembled WGS sequence"/>
</dbReference>
<dbReference type="SUPFAM" id="SSF47336">
    <property type="entry name" value="ACP-like"/>
    <property type="match status" value="1"/>
</dbReference>
<sequence>MGGDIGSQMWITYAGDDKEAEAWKCIGLGRSLRRSLTTRPLGVIISEDVSQEMKELLKSEFQVCRRINPRGKPKDGRNLQFRSLAKLDILRIPQLKGSVFLDCNCLVLKNCDSIFRDKGMQWIDTDEHRHAAIFVNSKHGKRTGMMIDQIVEIENENDTTCTKNSIAQLEEFYGKLTYCKEVNISYEYPQAVNGDDVKMVYFMNGGHPMEVSCQKFYTFEYDLTKIWNSLVSPIRSKELFDPISEMLENELCNSIAIVGMACRYPGANNIDEFWSLLENGIDGIVRVPEWRWTKDSAFIMMDGVRQTEAGFLSCPLDMFDAKFFNTNQADLRYLDPQQRIALKVVWEALEDACIDPSTLKNTITGVFGGWWRNDFKEILQPGGIAGVSDFLKKFLPSVRGLLANIYDESASRIQQIDGEQFWIEYDSAIGIEARENILRKYVKQIIRVTLQMNENEQIDDHANFQDLGMDSLMMVEMKNGLQSSVGKRVKISINSVKDCKTVAELSARLVDLISGNESIPNLTRSELKELVIQDAQLPDTIQVGYDIVSTLCPINDISTVLITGVTGTLGPYILRELRYKYPYIKKVYCLLRPNSLLSTDDRFRRCMQAKNILSIEDLEGWVETITGDVGKELIGMNSTTYSKISSEVDAVLNLAVNVTLPERYSNTKNPHSSRIINVQGFKNILEFAVANKLKYVYQVSSIGAEQELGEDEI</sequence>
<dbReference type="Gene3D" id="1.10.1200.10">
    <property type="entry name" value="ACP-like"/>
    <property type="match status" value="1"/>
</dbReference>
<dbReference type="SUPFAM" id="SSF53901">
    <property type="entry name" value="Thiolase-like"/>
    <property type="match status" value="1"/>
</dbReference>
<protein>
    <submittedName>
        <fullName evidence="5">Phthiocerol synthesis polyketide synthase type I PpsC</fullName>
    </submittedName>
</protein>
<dbReference type="InterPro" id="IPR036291">
    <property type="entry name" value="NAD(P)-bd_dom_sf"/>
</dbReference>
<evidence type="ECO:0000256" key="1">
    <source>
        <dbReference type="ARBA" id="ARBA00022450"/>
    </source>
</evidence>